<dbReference type="NCBIfam" id="NF041278">
    <property type="entry name" value="CmcJ_NvfI_EfuI"/>
    <property type="match status" value="1"/>
</dbReference>
<reference evidence="2 3" key="1">
    <citation type="journal article" date="2024" name="IMA Fungus">
        <title>Apiospora arundinis, a panoply of carbohydrate-active enzymes and secondary metabolites.</title>
        <authorList>
            <person name="Sorensen T."/>
            <person name="Petersen C."/>
            <person name="Muurmann A.T."/>
            <person name="Christiansen J.V."/>
            <person name="Brundto M.L."/>
            <person name="Overgaard C.K."/>
            <person name="Boysen A.T."/>
            <person name="Wollenberg R.D."/>
            <person name="Larsen T.O."/>
            <person name="Sorensen J.L."/>
            <person name="Nielsen K.L."/>
            <person name="Sondergaard T.E."/>
        </authorList>
    </citation>
    <scope>NUCLEOTIDE SEQUENCE [LARGE SCALE GENOMIC DNA]</scope>
    <source>
        <strain evidence="2 3">AAU 773</strain>
    </source>
</reference>
<dbReference type="Proteomes" id="UP001390339">
    <property type="component" value="Unassembled WGS sequence"/>
</dbReference>
<name>A0ABR2JBP5_9PEZI</name>
<sequence length="307" mass="35175">MGSVTTTAPASVMGQIEFFNGTNDGEAAYLDPVGGKHNFRDKKIMKVQMHDMRAQEPKPTLKEVGYEFVTAPSSISEDEFMNDKTPEGKAHIQDKYWKEVGALVKERSGADQVIPWHFSVRKQALGQHPDDVFFKRTGVSQPASTVHIDNNHDSAMHHLTRVLGGEEAARQMVDQYEHWCIINTWRPVGAPVQRWPLFLVDHREVPGHFSYEKNVERIYRLNDPAYYKSHDNFLLHDPNYRFRYVSNLAPEEALLFRDFDSRSRPGETFYGTPHGAFQSDATPEDAPARRSIEVRSFAFFGKKEKTM</sequence>
<dbReference type="EMBL" id="JAPCWZ010000003">
    <property type="protein sequence ID" value="KAK8875121.1"/>
    <property type="molecule type" value="Genomic_DNA"/>
</dbReference>
<organism evidence="2 3">
    <name type="scientific">Apiospora arundinis</name>
    <dbReference type="NCBI Taxonomy" id="335852"/>
    <lineage>
        <taxon>Eukaryota</taxon>
        <taxon>Fungi</taxon>
        <taxon>Dikarya</taxon>
        <taxon>Ascomycota</taxon>
        <taxon>Pezizomycotina</taxon>
        <taxon>Sordariomycetes</taxon>
        <taxon>Xylariomycetidae</taxon>
        <taxon>Amphisphaeriales</taxon>
        <taxon>Apiosporaceae</taxon>
        <taxon>Apiospora</taxon>
    </lineage>
</organism>
<keyword evidence="3" id="KW-1185">Reference proteome</keyword>
<gene>
    <name evidence="2" type="ORF">PGQ11_005635</name>
</gene>
<evidence type="ECO:0000313" key="2">
    <source>
        <dbReference type="EMBL" id="KAK8875121.1"/>
    </source>
</evidence>
<dbReference type="PANTHER" id="PTHR34598">
    <property type="entry name" value="BLL6449 PROTEIN"/>
    <property type="match status" value="1"/>
</dbReference>
<evidence type="ECO:0000313" key="3">
    <source>
        <dbReference type="Proteomes" id="UP001390339"/>
    </source>
</evidence>
<protein>
    <submittedName>
        <fullName evidence="2">Hydroxylase desaturase asaB</fullName>
    </submittedName>
</protein>
<evidence type="ECO:0000256" key="1">
    <source>
        <dbReference type="ARBA" id="ARBA00023604"/>
    </source>
</evidence>
<comment type="similarity">
    <text evidence="1">Belongs to the asaB hydroxylase/desaturase family.</text>
</comment>
<proteinExistence type="inferred from homology"/>
<dbReference type="InterPro" id="IPR044053">
    <property type="entry name" value="AsaB-like"/>
</dbReference>
<dbReference type="PANTHER" id="PTHR34598:SF3">
    <property type="entry name" value="OXIDOREDUCTASE AN1597"/>
    <property type="match status" value="1"/>
</dbReference>
<accession>A0ABR2JBP5</accession>
<comment type="caution">
    <text evidence="2">The sequence shown here is derived from an EMBL/GenBank/DDBJ whole genome shotgun (WGS) entry which is preliminary data.</text>
</comment>